<protein>
    <recommendedName>
        <fullName evidence="5">Integral membrane protein</fullName>
    </recommendedName>
</protein>
<feature type="compositionally biased region" description="Basic residues" evidence="1">
    <location>
        <begin position="186"/>
        <end position="197"/>
    </location>
</feature>
<feature type="region of interest" description="Disordered" evidence="1">
    <location>
        <begin position="37"/>
        <end position="56"/>
    </location>
</feature>
<evidence type="ECO:0000313" key="3">
    <source>
        <dbReference type="EMBL" id="QOV42012.1"/>
    </source>
</evidence>
<feature type="transmembrane region" description="Helical" evidence="2">
    <location>
        <begin position="63"/>
        <end position="88"/>
    </location>
</feature>
<dbReference type="KEGG" id="schf:IPT68_19235"/>
<organism evidence="3 4">
    <name type="scientific">Streptomyces chromofuscus</name>
    <dbReference type="NCBI Taxonomy" id="42881"/>
    <lineage>
        <taxon>Bacteria</taxon>
        <taxon>Bacillati</taxon>
        <taxon>Actinomycetota</taxon>
        <taxon>Actinomycetes</taxon>
        <taxon>Kitasatosporales</taxon>
        <taxon>Streptomycetaceae</taxon>
        <taxon>Streptomyces</taxon>
    </lineage>
</organism>
<keyword evidence="2" id="KW-0812">Transmembrane</keyword>
<sequence length="246" mass="26271">MLQDAMAEEAAGVPPVDASVTDPAPGTPLGNLQEITAELPPLRDSPKGHRKPRRRTGRNALRAVSRFLATLAAVIACGVSFFGGLAVYEPLRLSVSGTGHGIVSLWPLLIYGPWLVASLSVLRAALHQRRAVHSWCVILFFSSAAMLLCVAQAPRTVVDTVTAALPGLAALACFQQLVRQITLTRPPRRTLPRHRSRPSSPSTGDERGVSGTQGGRREGPGRTSGPEPRDRSSSPRFIPRQGATSR</sequence>
<evidence type="ECO:0000256" key="1">
    <source>
        <dbReference type="SAM" id="MobiDB-lite"/>
    </source>
</evidence>
<keyword evidence="2" id="KW-1133">Transmembrane helix</keyword>
<dbReference type="AlphaFoldDB" id="A0A7M2T0C3"/>
<keyword evidence="4" id="KW-1185">Reference proteome</keyword>
<evidence type="ECO:0000313" key="4">
    <source>
        <dbReference type="Proteomes" id="UP000594008"/>
    </source>
</evidence>
<dbReference type="InterPro" id="IPR036259">
    <property type="entry name" value="MFS_trans_sf"/>
</dbReference>
<gene>
    <name evidence="3" type="ORF">IPT68_19235</name>
</gene>
<name>A0A7M2T0C3_STRCW</name>
<feature type="region of interest" description="Disordered" evidence="1">
    <location>
        <begin position="185"/>
        <end position="246"/>
    </location>
</feature>
<keyword evidence="2" id="KW-0472">Membrane</keyword>
<feature type="transmembrane region" description="Helical" evidence="2">
    <location>
        <begin position="108"/>
        <end position="126"/>
    </location>
</feature>
<evidence type="ECO:0000256" key="2">
    <source>
        <dbReference type="SAM" id="Phobius"/>
    </source>
</evidence>
<dbReference type="SUPFAM" id="SSF103473">
    <property type="entry name" value="MFS general substrate transporter"/>
    <property type="match status" value="1"/>
</dbReference>
<accession>A0A7M2T0C3</accession>
<dbReference type="EMBL" id="CP063374">
    <property type="protein sequence ID" value="QOV42012.1"/>
    <property type="molecule type" value="Genomic_DNA"/>
</dbReference>
<feature type="transmembrane region" description="Helical" evidence="2">
    <location>
        <begin position="135"/>
        <end position="154"/>
    </location>
</feature>
<evidence type="ECO:0008006" key="5">
    <source>
        <dbReference type="Google" id="ProtNLM"/>
    </source>
</evidence>
<reference evidence="3 4" key="1">
    <citation type="submission" date="2020-10" db="EMBL/GenBank/DDBJ databases">
        <title>Streptomyces chromofuscus complate genome analysis.</title>
        <authorList>
            <person name="Anwar N."/>
        </authorList>
    </citation>
    <scope>NUCLEOTIDE SEQUENCE [LARGE SCALE GENOMIC DNA]</scope>
    <source>
        <strain evidence="3 4">DSM 40273</strain>
    </source>
</reference>
<feature type="region of interest" description="Disordered" evidence="1">
    <location>
        <begin position="1"/>
        <end position="32"/>
    </location>
</feature>
<proteinExistence type="predicted"/>
<dbReference type="RefSeq" id="WP_189695849.1">
    <property type="nucleotide sequence ID" value="NZ_BMTA01000001.1"/>
</dbReference>
<dbReference type="Proteomes" id="UP000594008">
    <property type="component" value="Chromosome"/>
</dbReference>